<organism evidence="3 4">
    <name type="scientific">Rosistilla oblonga</name>
    <dbReference type="NCBI Taxonomy" id="2527990"/>
    <lineage>
        <taxon>Bacteria</taxon>
        <taxon>Pseudomonadati</taxon>
        <taxon>Planctomycetota</taxon>
        <taxon>Planctomycetia</taxon>
        <taxon>Pirellulales</taxon>
        <taxon>Pirellulaceae</taxon>
        <taxon>Rosistilla</taxon>
    </lineage>
</organism>
<evidence type="ECO:0000313" key="3">
    <source>
        <dbReference type="EMBL" id="QDV56400.1"/>
    </source>
</evidence>
<dbReference type="CDD" id="cd00093">
    <property type="entry name" value="HTH_XRE"/>
    <property type="match status" value="1"/>
</dbReference>
<keyword evidence="1" id="KW-0238">DNA-binding</keyword>
<proteinExistence type="predicted"/>
<dbReference type="Pfam" id="PF01381">
    <property type="entry name" value="HTH_3"/>
    <property type="match status" value="1"/>
</dbReference>
<dbReference type="InterPro" id="IPR001387">
    <property type="entry name" value="Cro/C1-type_HTH"/>
</dbReference>
<dbReference type="InterPro" id="IPR050807">
    <property type="entry name" value="TransReg_Diox_bact_type"/>
</dbReference>
<evidence type="ECO:0000313" key="4">
    <source>
        <dbReference type="Proteomes" id="UP000316770"/>
    </source>
</evidence>
<dbReference type="SMART" id="SM00530">
    <property type="entry name" value="HTH_XRE"/>
    <property type="match status" value="1"/>
</dbReference>
<evidence type="ECO:0000259" key="2">
    <source>
        <dbReference type="PROSITE" id="PS50943"/>
    </source>
</evidence>
<protein>
    <submittedName>
        <fullName evidence="3">HTH-type transcriptional repressor RghR</fullName>
    </submittedName>
</protein>
<sequence>MILDKKEEGSSKFTPVDMALAVLVEKIQSLPRQDRADLFEVSKAFFSEDAEDRASAARAMTEILEQAETATSKLEFVEAPGDELVKWIEYVSKQIRTERKQAGLTQEELARKSGIPQSHISRLENGEHSPSFLTLEKLADAMKIPVSRLDPSA</sequence>
<accession>A0A518ITK8</accession>
<keyword evidence="4" id="KW-1185">Reference proteome</keyword>
<dbReference type="GO" id="GO:0003700">
    <property type="term" value="F:DNA-binding transcription factor activity"/>
    <property type="evidence" value="ECO:0007669"/>
    <property type="project" value="TreeGrafter"/>
</dbReference>
<dbReference type="InterPro" id="IPR010982">
    <property type="entry name" value="Lambda_DNA-bd_dom_sf"/>
</dbReference>
<dbReference type="PANTHER" id="PTHR46797:SF1">
    <property type="entry name" value="METHYLPHOSPHONATE SYNTHASE"/>
    <property type="match status" value="1"/>
</dbReference>
<feature type="domain" description="HTH cro/C1-type" evidence="2">
    <location>
        <begin position="95"/>
        <end position="149"/>
    </location>
</feature>
<dbReference type="GO" id="GO:0005829">
    <property type="term" value="C:cytosol"/>
    <property type="evidence" value="ECO:0007669"/>
    <property type="project" value="TreeGrafter"/>
</dbReference>
<dbReference type="GO" id="GO:0003677">
    <property type="term" value="F:DNA binding"/>
    <property type="evidence" value="ECO:0007669"/>
    <property type="project" value="UniProtKB-KW"/>
</dbReference>
<dbReference type="PANTHER" id="PTHR46797">
    <property type="entry name" value="HTH-TYPE TRANSCRIPTIONAL REGULATOR"/>
    <property type="match status" value="1"/>
</dbReference>
<dbReference type="AlphaFoldDB" id="A0A518ITK8"/>
<dbReference type="RefSeq" id="WP_197453183.1">
    <property type="nucleotide sequence ID" value="NZ_CP036318.1"/>
</dbReference>
<reference evidence="3 4" key="1">
    <citation type="submission" date="2019-02" db="EMBL/GenBank/DDBJ databases">
        <title>Deep-cultivation of Planctomycetes and their phenomic and genomic characterization uncovers novel biology.</title>
        <authorList>
            <person name="Wiegand S."/>
            <person name="Jogler M."/>
            <person name="Boedeker C."/>
            <person name="Pinto D."/>
            <person name="Vollmers J."/>
            <person name="Rivas-Marin E."/>
            <person name="Kohn T."/>
            <person name="Peeters S.H."/>
            <person name="Heuer A."/>
            <person name="Rast P."/>
            <person name="Oberbeckmann S."/>
            <person name="Bunk B."/>
            <person name="Jeske O."/>
            <person name="Meyerdierks A."/>
            <person name="Storesund J.E."/>
            <person name="Kallscheuer N."/>
            <person name="Luecker S."/>
            <person name="Lage O.M."/>
            <person name="Pohl T."/>
            <person name="Merkel B.J."/>
            <person name="Hornburger P."/>
            <person name="Mueller R.-W."/>
            <person name="Bruemmer F."/>
            <person name="Labrenz M."/>
            <person name="Spormann A.M."/>
            <person name="Op den Camp H."/>
            <person name="Overmann J."/>
            <person name="Amann R."/>
            <person name="Jetten M.S.M."/>
            <person name="Mascher T."/>
            <person name="Medema M.H."/>
            <person name="Devos D.P."/>
            <person name="Kaster A.-K."/>
            <person name="Ovreas L."/>
            <person name="Rohde M."/>
            <person name="Galperin M.Y."/>
            <person name="Jogler C."/>
        </authorList>
    </citation>
    <scope>NUCLEOTIDE SEQUENCE [LARGE SCALE GENOMIC DNA]</scope>
    <source>
        <strain evidence="3 4">Mal33</strain>
    </source>
</reference>
<dbReference type="SUPFAM" id="SSF47413">
    <property type="entry name" value="lambda repressor-like DNA-binding domains"/>
    <property type="match status" value="1"/>
</dbReference>
<evidence type="ECO:0000256" key="1">
    <source>
        <dbReference type="ARBA" id="ARBA00023125"/>
    </source>
</evidence>
<gene>
    <name evidence="3" type="primary">rghR_2</name>
    <name evidence="3" type="ORF">Mal33_23900</name>
</gene>
<dbReference type="PROSITE" id="PS50943">
    <property type="entry name" value="HTH_CROC1"/>
    <property type="match status" value="1"/>
</dbReference>
<dbReference type="Proteomes" id="UP000316770">
    <property type="component" value="Chromosome"/>
</dbReference>
<dbReference type="Gene3D" id="1.10.260.40">
    <property type="entry name" value="lambda repressor-like DNA-binding domains"/>
    <property type="match status" value="1"/>
</dbReference>
<name>A0A518ITK8_9BACT</name>
<dbReference type="EMBL" id="CP036318">
    <property type="protein sequence ID" value="QDV56400.1"/>
    <property type="molecule type" value="Genomic_DNA"/>
</dbReference>